<evidence type="ECO:0000313" key="9">
    <source>
        <dbReference type="Proteomes" id="UP000594034"/>
    </source>
</evidence>
<proteinExistence type="predicted"/>
<keyword evidence="5 6" id="KW-0472">Membrane</keyword>
<feature type="domain" description="ABC3 transporter permease C-terminal" evidence="7">
    <location>
        <begin position="250"/>
        <end position="367"/>
    </location>
</feature>
<dbReference type="Pfam" id="PF02687">
    <property type="entry name" value="FtsX"/>
    <property type="match status" value="1"/>
</dbReference>
<evidence type="ECO:0000256" key="2">
    <source>
        <dbReference type="ARBA" id="ARBA00022475"/>
    </source>
</evidence>
<gene>
    <name evidence="8" type="ORF">FE240_02780</name>
</gene>
<evidence type="ECO:0000256" key="1">
    <source>
        <dbReference type="ARBA" id="ARBA00004651"/>
    </source>
</evidence>
<keyword evidence="4 6" id="KW-1133">Transmembrane helix</keyword>
<reference evidence="8 9" key="1">
    <citation type="submission" date="2019-05" db="EMBL/GenBank/DDBJ databases">
        <title>OXA-830, a novel chromosomally encoded expanded-spectrum class D beta-lactamase in Aeromonas simiae.</title>
        <authorList>
            <person name="Zhou W."/>
            <person name="Chen Q."/>
        </authorList>
    </citation>
    <scope>NUCLEOTIDE SEQUENCE [LARGE SCALE GENOMIC DNA]</scope>
    <source>
        <strain evidence="8 9">A6</strain>
    </source>
</reference>
<evidence type="ECO:0000256" key="4">
    <source>
        <dbReference type="ARBA" id="ARBA00022989"/>
    </source>
</evidence>
<name>A0A5J6WVJ6_9GAMM</name>
<organism evidence="8 9">
    <name type="scientific">Aeromonas simiae</name>
    <dbReference type="NCBI Taxonomy" id="218936"/>
    <lineage>
        <taxon>Bacteria</taxon>
        <taxon>Pseudomonadati</taxon>
        <taxon>Pseudomonadota</taxon>
        <taxon>Gammaproteobacteria</taxon>
        <taxon>Aeromonadales</taxon>
        <taxon>Aeromonadaceae</taxon>
        <taxon>Aeromonas</taxon>
    </lineage>
</organism>
<dbReference type="InterPro" id="IPR003838">
    <property type="entry name" value="ABC3_permease_C"/>
</dbReference>
<dbReference type="EMBL" id="CP040449">
    <property type="protein sequence ID" value="QFI53723.1"/>
    <property type="molecule type" value="Genomic_DNA"/>
</dbReference>
<keyword evidence="3 6" id="KW-0812">Transmembrane</keyword>
<accession>A0A5J6WVJ6</accession>
<dbReference type="AlphaFoldDB" id="A0A5J6WVJ6"/>
<evidence type="ECO:0000256" key="6">
    <source>
        <dbReference type="SAM" id="Phobius"/>
    </source>
</evidence>
<comment type="subcellular location">
    <subcellularLocation>
        <location evidence="1">Cell membrane</location>
        <topology evidence="1">Multi-pass membrane protein</topology>
    </subcellularLocation>
</comment>
<feature type="transmembrane region" description="Helical" evidence="6">
    <location>
        <begin position="774"/>
        <end position="793"/>
    </location>
</feature>
<dbReference type="Proteomes" id="UP000594034">
    <property type="component" value="Chromosome"/>
</dbReference>
<feature type="transmembrane region" description="Helical" evidence="6">
    <location>
        <begin position="452"/>
        <end position="474"/>
    </location>
</feature>
<feature type="transmembrane region" description="Helical" evidence="6">
    <location>
        <begin position="340"/>
        <end position="360"/>
    </location>
</feature>
<keyword evidence="9" id="KW-1185">Reference proteome</keyword>
<evidence type="ECO:0000313" key="8">
    <source>
        <dbReference type="EMBL" id="QFI53723.1"/>
    </source>
</evidence>
<sequence>MRGTSRLALRLLYREGLQGELRWFILALALCVACVVSVALLADRLDAGLKASGREFIGGDRVLVSPRPVEPLQLGRWQQAGAKVQATVSFNTMLFHGEAFQLASLRAVPGDFPFYGTLKTTPEGAVTPGTIWLSPRLMALLGTRLGDELEAGNASLKVAGTLLEEPDQGFSPFQLAPRALVHVDDLGQIGALLPGSRQEWRYLLQAPREALTSLDRERLTLPGQRWLTPDSGESRSGKTLANAERFFRLAALTGVLLGTLAMAIAVRQFAERQTGMMALLKTLGATRGSLWRLLGSLLLGLTLTGGIIGLLLGFGVQALALSLLGSLLPSELPPPSWRPFALALAVALFVTLMLVLIPFLRLLHIPPLKVLRRELDADIPSWWGVPVGLVGLFVLVWGFMGDALLALGLIGGMGGLMGLLALLGSSLLRLGRRMRAPQPLRLALAHMARERGSGLFQLAGFSLALLLLGLLWAVRSDLIGDIRQHLPADAPNRFLVNLMPEERIPVLALLKEAGAETSDFYPMVRGRLTRIAGEAVAEEGRAGREGIERELNFTTTDTLPAGNRITAGEWLNGPGQVSLDAEVAARLGIRLGDELGFTIEGRPFSAKVTSLRAIRWDSMRPNFYMIFSPDLLEPFTLTWMGSYRLPNGMQRAELQLVREFPTVSLIDVDDLIARLTTISAQVSRALAVMLGLVTAAALLVLLAQTQASLATRRNELVLMRTLGAPGPLLSRMLGWELMLTGALAGLCAALVAEGCVLFLQQWWFSGSLSWHPSLWFGLPLLGALLVTLVGQGWRRHLLGGTLGGRLRGMGQGTL</sequence>
<evidence type="ECO:0000256" key="3">
    <source>
        <dbReference type="ARBA" id="ARBA00022692"/>
    </source>
</evidence>
<feature type="transmembrane region" description="Helical" evidence="6">
    <location>
        <begin position="685"/>
        <end position="703"/>
    </location>
</feature>
<evidence type="ECO:0000256" key="5">
    <source>
        <dbReference type="ARBA" id="ARBA00023136"/>
    </source>
</evidence>
<feature type="transmembrane region" description="Helical" evidence="6">
    <location>
        <begin position="290"/>
        <end position="320"/>
    </location>
</feature>
<feature type="transmembrane region" description="Helical" evidence="6">
    <location>
        <begin position="406"/>
        <end position="431"/>
    </location>
</feature>
<feature type="transmembrane region" description="Helical" evidence="6">
    <location>
        <begin position="381"/>
        <end position="400"/>
    </location>
</feature>
<dbReference type="RefSeq" id="WP_193003296.1">
    <property type="nucleotide sequence ID" value="NZ_CP040449.1"/>
</dbReference>
<evidence type="ECO:0000259" key="7">
    <source>
        <dbReference type="Pfam" id="PF02687"/>
    </source>
</evidence>
<feature type="transmembrane region" description="Helical" evidence="6">
    <location>
        <begin position="21"/>
        <end position="42"/>
    </location>
</feature>
<protein>
    <submittedName>
        <fullName evidence="8">FtsX-like permease family protein</fullName>
    </submittedName>
</protein>
<dbReference type="PANTHER" id="PTHR30287">
    <property type="entry name" value="MEMBRANE COMPONENT OF PREDICTED ABC SUPERFAMILY METABOLITE UPTAKE TRANSPORTER"/>
    <property type="match status" value="1"/>
</dbReference>
<dbReference type="GO" id="GO:0005886">
    <property type="term" value="C:plasma membrane"/>
    <property type="evidence" value="ECO:0007669"/>
    <property type="project" value="UniProtKB-SubCell"/>
</dbReference>
<feature type="transmembrane region" description="Helical" evidence="6">
    <location>
        <begin position="246"/>
        <end position="269"/>
    </location>
</feature>
<dbReference type="KEGG" id="asim:FE240_02780"/>
<dbReference type="InterPro" id="IPR038766">
    <property type="entry name" value="Membrane_comp_ABC_pdt"/>
</dbReference>
<feature type="transmembrane region" description="Helical" evidence="6">
    <location>
        <begin position="737"/>
        <end position="762"/>
    </location>
</feature>
<keyword evidence="2" id="KW-1003">Cell membrane</keyword>
<dbReference type="PANTHER" id="PTHR30287:SF1">
    <property type="entry name" value="INNER MEMBRANE PROTEIN"/>
    <property type="match status" value="1"/>
</dbReference>